<dbReference type="Gene3D" id="3.30.2170.10">
    <property type="entry name" value="archaeoglobus fulgidus dsm 4304 superfamily"/>
    <property type="match status" value="1"/>
</dbReference>
<dbReference type="Proteomes" id="UP000030518">
    <property type="component" value="Unassembled WGS sequence"/>
</dbReference>
<dbReference type="EC" id="3.1.21.7" evidence="6"/>
<dbReference type="EMBL" id="JRKJ01000006">
    <property type="protein sequence ID" value="KGQ19718.1"/>
    <property type="molecule type" value="Genomic_DNA"/>
</dbReference>
<dbReference type="STRING" id="1300345.LF41_2656"/>
<organism evidence="7 8">
    <name type="scientific">Lysobacter dokdonensis DS-58</name>
    <dbReference type="NCBI Taxonomy" id="1300345"/>
    <lineage>
        <taxon>Bacteria</taxon>
        <taxon>Pseudomonadati</taxon>
        <taxon>Pseudomonadota</taxon>
        <taxon>Gammaproteobacteria</taxon>
        <taxon>Lysobacterales</taxon>
        <taxon>Lysobacteraceae</taxon>
        <taxon>Noviluteimonas</taxon>
    </lineage>
</organism>
<name>A0A0A2WIV2_9GAMM</name>
<dbReference type="CDD" id="cd06559">
    <property type="entry name" value="Endonuclease_V"/>
    <property type="match status" value="1"/>
</dbReference>
<keyword evidence="2 6" id="KW-0963">Cytoplasm</keyword>
<evidence type="ECO:0000313" key="7">
    <source>
        <dbReference type="EMBL" id="KGQ19718.1"/>
    </source>
</evidence>
<evidence type="ECO:0000256" key="5">
    <source>
        <dbReference type="ARBA" id="ARBA00022801"/>
    </source>
</evidence>
<evidence type="ECO:0000256" key="4">
    <source>
        <dbReference type="ARBA" id="ARBA00022759"/>
    </source>
</evidence>
<keyword evidence="6" id="KW-0234">DNA repair</keyword>
<comment type="function">
    <text evidence="6">DNA repair enzyme involved in the repair of deaminated bases. Selectively cleaves double-stranded DNA at the second phosphodiester bond 3' to a deoxyinosine leaving behind the intact lesion on the nicked DNA.</text>
</comment>
<comment type="caution">
    <text evidence="6">Lacks conserved residue(s) required for the propagation of feature annotation.</text>
</comment>
<dbReference type="GO" id="GO:0043737">
    <property type="term" value="F:deoxyribonuclease V activity"/>
    <property type="evidence" value="ECO:0007669"/>
    <property type="project" value="UniProtKB-UniRule"/>
</dbReference>
<dbReference type="PANTHER" id="PTHR28511">
    <property type="entry name" value="ENDONUCLEASE V"/>
    <property type="match status" value="1"/>
</dbReference>
<comment type="catalytic activity">
    <reaction evidence="6">
        <text>Endonucleolytic cleavage at apurinic or apyrimidinic sites to products with a 5'-phosphate.</text>
        <dbReference type="EC" id="3.1.21.7"/>
    </reaction>
</comment>
<dbReference type="RefSeq" id="WP_036167442.1">
    <property type="nucleotide sequence ID" value="NZ_JRKJ01000006.1"/>
</dbReference>
<dbReference type="HAMAP" id="MF_00801">
    <property type="entry name" value="Endonuclease_5"/>
    <property type="match status" value="1"/>
</dbReference>
<keyword evidence="4 6" id="KW-0255">Endonuclease</keyword>
<dbReference type="InterPro" id="IPR007581">
    <property type="entry name" value="Endonuclease-V"/>
</dbReference>
<reference evidence="7 8" key="1">
    <citation type="submission" date="2014-09" db="EMBL/GenBank/DDBJ databases">
        <title>Genome sequences of Lysobacter dokdonensis DS-58.</title>
        <authorList>
            <person name="Kim J.F."/>
            <person name="Kwak M.-J."/>
        </authorList>
    </citation>
    <scope>NUCLEOTIDE SEQUENCE [LARGE SCALE GENOMIC DNA]</scope>
    <source>
        <strain evidence="7 8">DS-58</strain>
    </source>
</reference>
<proteinExistence type="inferred from homology"/>
<sequence>MAHSDPNPNPLDPWDGSVAHARAMQDLMAKRVLARDGFRSPLRAVAGFSTAMEDDGTRTRAVAVLVDAVTLDLIDAQVAHVSASTKYVPGFLSFQVMPALLRVLDMLPQAPDLVLFDGDGIANPQRFGIASHFGVVTGLPTIGIGNKLLLGTAADLQQVRGAYTPLRDYGEQIGWVLRSQKDVAPIIVSPGHRVAMASAADLVMRFTAEERMPEPVQMAQHLGARGVRV</sequence>
<accession>A0A0A2WIV2</accession>
<comment type="subcellular location">
    <subcellularLocation>
        <location evidence="1 6">Cytoplasm</location>
    </subcellularLocation>
</comment>
<evidence type="ECO:0000256" key="3">
    <source>
        <dbReference type="ARBA" id="ARBA00022722"/>
    </source>
</evidence>
<feature type="site" description="Interaction with target DNA" evidence="6">
    <location>
        <position position="87"/>
    </location>
</feature>
<keyword evidence="8" id="KW-1185">Reference proteome</keyword>
<dbReference type="PATRIC" id="fig|1300345.3.peg.1222"/>
<dbReference type="GO" id="GO:0016891">
    <property type="term" value="F:RNA endonuclease activity producing 5'-phosphomonoesters, hydrolytic mechanism"/>
    <property type="evidence" value="ECO:0007669"/>
    <property type="project" value="TreeGrafter"/>
</dbReference>
<keyword evidence="5 6" id="KW-0378">Hydrolase</keyword>
<gene>
    <name evidence="6" type="primary">nfi</name>
    <name evidence="7" type="ORF">LF41_2656</name>
</gene>
<protein>
    <recommendedName>
        <fullName evidence="6">Endonuclease V</fullName>
        <ecNumber evidence="6">3.1.21.7</ecNumber>
    </recommendedName>
    <alternativeName>
        <fullName evidence="6">Deoxyinosine 3'endonuclease</fullName>
    </alternativeName>
    <alternativeName>
        <fullName evidence="6">Deoxyribonuclease V</fullName>
        <shortName evidence="6">DNase V</shortName>
    </alternativeName>
</protein>
<dbReference type="Pfam" id="PF04493">
    <property type="entry name" value="Endonuclease_5"/>
    <property type="match status" value="1"/>
</dbReference>
<evidence type="ECO:0000256" key="1">
    <source>
        <dbReference type="ARBA" id="ARBA00004496"/>
    </source>
</evidence>
<evidence type="ECO:0000256" key="2">
    <source>
        <dbReference type="ARBA" id="ARBA00022490"/>
    </source>
</evidence>
<dbReference type="GO" id="GO:0006281">
    <property type="term" value="P:DNA repair"/>
    <property type="evidence" value="ECO:0007669"/>
    <property type="project" value="UniProtKB-UniRule"/>
</dbReference>
<comment type="similarity">
    <text evidence="6">Belongs to the endonuclease V family.</text>
</comment>
<evidence type="ECO:0000256" key="6">
    <source>
        <dbReference type="HAMAP-Rule" id="MF_00801"/>
    </source>
</evidence>
<keyword evidence="6" id="KW-0227">DNA damage</keyword>
<dbReference type="AlphaFoldDB" id="A0A0A2WIV2"/>
<dbReference type="GO" id="GO:0005737">
    <property type="term" value="C:cytoplasm"/>
    <property type="evidence" value="ECO:0007669"/>
    <property type="project" value="UniProtKB-SubCell"/>
</dbReference>
<keyword evidence="3 6" id="KW-0540">Nuclease</keyword>
<comment type="caution">
    <text evidence="7">The sequence shown here is derived from an EMBL/GenBank/DDBJ whole genome shotgun (WGS) entry which is preliminary data.</text>
</comment>
<evidence type="ECO:0000313" key="8">
    <source>
        <dbReference type="Proteomes" id="UP000030518"/>
    </source>
</evidence>
<dbReference type="eggNOG" id="COG1515">
    <property type="taxonomic scope" value="Bacteria"/>
</dbReference>
<dbReference type="PANTHER" id="PTHR28511:SF1">
    <property type="entry name" value="ENDONUCLEASE V"/>
    <property type="match status" value="1"/>
</dbReference>
<dbReference type="GO" id="GO:0003727">
    <property type="term" value="F:single-stranded RNA binding"/>
    <property type="evidence" value="ECO:0007669"/>
    <property type="project" value="TreeGrafter"/>
</dbReference>
<dbReference type="OrthoDB" id="9790916at2"/>